<protein>
    <submittedName>
        <fullName evidence="1">Uncharacterized protein</fullName>
    </submittedName>
</protein>
<dbReference type="AlphaFoldDB" id="A0A8H4QSN5"/>
<evidence type="ECO:0000313" key="1">
    <source>
        <dbReference type="EMBL" id="KAF4616463.1"/>
    </source>
</evidence>
<dbReference type="Proteomes" id="UP000521872">
    <property type="component" value="Unassembled WGS sequence"/>
</dbReference>
<sequence length="294" mass="32658">MSSCRRLLSPSHAKTATKGVVPDDLSEYSPDFGVLVDFISQLHENMRLAGGEYQKSGIDKSQISTADYLDRITRFYCGQLSENHPAIIPDIQAILPPGTIFHETFYPKLLNSIAYSLEHPCYPEDESMEAALSAFIDSWAASSNRIPDQPCDPPSAYCLVEAEAAYDIPNFFGNSASRGESKPRKTIGEKIAERLYRRAVFYPNSGGVLPPSEVPGRPADHCGEVLAWGYIERYVETLWGSNMGTMQVVIKSLSMTVEKKPIPFCDDCIAKARAMVQRYPGLRMVDCATTTEYF</sequence>
<dbReference type="EMBL" id="JAACJL010000031">
    <property type="protein sequence ID" value="KAF4616463.1"/>
    <property type="molecule type" value="Genomic_DNA"/>
</dbReference>
<keyword evidence="2" id="KW-1185">Reference proteome</keyword>
<name>A0A8H4QSN5_9AGAR</name>
<organism evidence="1 2">
    <name type="scientific">Agrocybe pediades</name>
    <dbReference type="NCBI Taxonomy" id="84607"/>
    <lineage>
        <taxon>Eukaryota</taxon>
        <taxon>Fungi</taxon>
        <taxon>Dikarya</taxon>
        <taxon>Basidiomycota</taxon>
        <taxon>Agaricomycotina</taxon>
        <taxon>Agaricomycetes</taxon>
        <taxon>Agaricomycetidae</taxon>
        <taxon>Agaricales</taxon>
        <taxon>Agaricineae</taxon>
        <taxon>Strophariaceae</taxon>
        <taxon>Agrocybe</taxon>
    </lineage>
</organism>
<comment type="caution">
    <text evidence="1">The sequence shown here is derived from an EMBL/GenBank/DDBJ whole genome shotgun (WGS) entry which is preliminary data.</text>
</comment>
<reference evidence="1 2" key="1">
    <citation type="submission" date="2019-12" db="EMBL/GenBank/DDBJ databases">
        <authorList>
            <person name="Floudas D."/>
            <person name="Bentzer J."/>
            <person name="Ahren D."/>
            <person name="Johansson T."/>
            <person name="Persson P."/>
            <person name="Tunlid A."/>
        </authorList>
    </citation>
    <scope>NUCLEOTIDE SEQUENCE [LARGE SCALE GENOMIC DNA]</scope>
    <source>
        <strain evidence="1 2">CBS 102.39</strain>
    </source>
</reference>
<proteinExistence type="predicted"/>
<gene>
    <name evidence="1" type="ORF">D9613_008750</name>
</gene>
<evidence type="ECO:0000313" key="2">
    <source>
        <dbReference type="Proteomes" id="UP000521872"/>
    </source>
</evidence>
<accession>A0A8H4QSN5</accession>